<dbReference type="EMBL" id="FNCY01000006">
    <property type="protein sequence ID" value="SDH52076.1"/>
    <property type="molecule type" value="Genomic_DNA"/>
</dbReference>
<dbReference type="InterPro" id="IPR047761">
    <property type="entry name" value="NadS-like"/>
</dbReference>
<dbReference type="InterPro" id="IPR010982">
    <property type="entry name" value="Lambda_DNA-bd_dom_sf"/>
</dbReference>
<keyword evidence="3" id="KW-0804">Transcription</keyword>
<dbReference type="NCBIfam" id="NF041265">
    <property type="entry name" value="NadS"/>
    <property type="match status" value="1"/>
</dbReference>
<proteinExistence type="predicted"/>
<keyword evidence="2" id="KW-0238">DNA-binding</keyword>
<dbReference type="SUPFAM" id="SSF47413">
    <property type="entry name" value="lambda repressor-like DNA-binding domains"/>
    <property type="match status" value="1"/>
</dbReference>
<accession>A0A1G8D2W5</accession>
<evidence type="ECO:0000313" key="5">
    <source>
        <dbReference type="EMBL" id="SDH52076.1"/>
    </source>
</evidence>
<dbReference type="PANTHER" id="PTHR36511">
    <property type="entry name" value="MERR FAMILY BACTERIAL REGULATORY PROTEIN"/>
    <property type="match status" value="1"/>
</dbReference>
<dbReference type="CDD" id="cd00093">
    <property type="entry name" value="HTH_XRE"/>
    <property type="match status" value="1"/>
</dbReference>
<dbReference type="AlphaFoldDB" id="A0A1G8D2W5"/>
<dbReference type="RefSeq" id="WP_091936772.1">
    <property type="nucleotide sequence ID" value="NZ_FNCY01000006.1"/>
</dbReference>
<dbReference type="GO" id="GO:0003677">
    <property type="term" value="F:DNA binding"/>
    <property type="evidence" value="ECO:0007669"/>
    <property type="project" value="UniProtKB-KW"/>
</dbReference>
<evidence type="ECO:0000256" key="1">
    <source>
        <dbReference type="ARBA" id="ARBA00023015"/>
    </source>
</evidence>
<name>A0A1G8D2W5_9RHOO</name>
<dbReference type="PANTHER" id="PTHR36511:SF3">
    <property type="entry name" value="ANTITOXIN HIGA-2"/>
    <property type="match status" value="1"/>
</dbReference>
<evidence type="ECO:0000313" key="6">
    <source>
        <dbReference type="Proteomes" id="UP000198607"/>
    </source>
</evidence>
<sequence length="96" mass="10522">MEQALFDDLVQSLKEAKAISRGEAAASRRTDVTTPDAKAVREQIGLSQSEFAQLMQVSVKTLQNWEQHRRNPTGPAAALLKIVRTAPDVALKTLHA</sequence>
<dbReference type="STRING" id="83767.SAMN05660652_01812"/>
<dbReference type="InterPro" id="IPR001387">
    <property type="entry name" value="Cro/C1-type_HTH"/>
</dbReference>
<dbReference type="Gene3D" id="1.10.260.40">
    <property type="entry name" value="lambda repressor-like DNA-binding domains"/>
    <property type="match status" value="1"/>
</dbReference>
<dbReference type="Proteomes" id="UP000198607">
    <property type="component" value="Unassembled WGS sequence"/>
</dbReference>
<protein>
    <submittedName>
        <fullName evidence="5">Putative transcriptional regulator</fullName>
    </submittedName>
</protein>
<reference evidence="5 6" key="1">
    <citation type="submission" date="2016-10" db="EMBL/GenBank/DDBJ databases">
        <authorList>
            <person name="de Groot N.N."/>
        </authorList>
    </citation>
    <scope>NUCLEOTIDE SEQUENCE [LARGE SCALE GENOMIC DNA]</scope>
    <source>
        <strain evidence="5 6">DSM 5885</strain>
    </source>
</reference>
<evidence type="ECO:0000259" key="4">
    <source>
        <dbReference type="PROSITE" id="PS50943"/>
    </source>
</evidence>
<evidence type="ECO:0000256" key="2">
    <source>
        <dbReference type="ARBA" id="ARBA00023125"/>
    </source>
</evidence>
<keyword evidence="6" id="KW-1185">Reference proteome</keyword>
<feature type="domain" description="HTH cro/C1-type" evidence="4">
    <location>
        <begin position="38"/>
        <end position="94"/>
    </location>
</feature>
<dbReference type="OrthoDB" id="9799384at2"/>
<gene>
    <name evidence="5" type="ORF">SAMN05660652_01812</name>
</gene>
<organism evidence="5 6">
    <name type="scientific">Propionivibrio dicarboxylicus</name>
    <dbReference type="NCBI Taxonomy" id="83767"/>
    <lineage>
        <taxon>Bacteria</taxon>
        <taxon>Pseudomonadati</taxon>
        <taxon>Pseudomonadota</taxon>
        <taxon>Betaproteobacteria</taxon>
        <taxon>Rhodocyclales</taxon>
        <taxon>Rhodocyclaceae</taxon>
        <taxon>Propionivibrio</taxon>
    </lineage>
</organism>
<evidence type="ECO:0000256" key="3">
    <source>
        <dbReference type="ARBA" id="ARBA00023163"/>
    </source>
</evidence>
<dbReference type="InterPro" id="IPR052359">
    <property type="entry name" value="HTH-type_reg/antitoxin"/>
</dbReference>
<dbReference type="Pfam" id="PF01381">
    <property type="entry name" value="HTH_3"/>
    <property type="match status" value="1"/>
</dbReference>
<keyword evidence="1" id="KW-0805">Transcription regulation</keyword>
<dbReference type="SMART" id="SM00530">
    <property type="entry name" value="HTH_XRE"/>
    <property type="match status" value="1"/>
</dbReference>
<dbReference type="PROSITE" id="PS50943">
    <property type="entry name" value="HTH_CROC1"/>
    <property type="match status" value="1"/>
</dbReference>